<evidence type="ECO:0000256" key="2">
    <source>
        <dbReference type="ARBA" id="ARBA00022776"/>
    </source>
</evidence>
<dbReference type="InterPro" id="IPR046794">
    <property type="entry name" value="Apc1_MidN"/>
</dbReference>
<name>E1ZHT8_CHLVA</name>
<dbReference type="GO" id="GO:0070979">
    <property type="term" value="P:protein K11-linked ubiquitination"/>
    <property type="evidence" value="ECO:0007669"/>
    <property type="project" value="TreeGrafter"/>
</dbReference>
<evidence type="ECO:0000313" key="7">
    <source>
        <dbReference type="Proteomes" id="UP000008141"/>
    </source>
</evidence>
<dbReference type="GO" id="GO:0005680">
    <property type="term" value="C:anaphase-promoting complex"/>
    <property type="evidence" value="ECO:0007669"/>
    <property type="project" value="InterPro"/>
</dbReference>
<dbReference type="Proteomes" id="UP000008141">
    <property type="component" value="Unassembled WGS sequence"/>
</dbReference>
<evidence type="ECO:0000259" key="5">
    <source>
        <dbReference type="Pfam" id="PF20518"/>
    </source>
</evidence>
<feature type="domain" description="Anaphase-promoting complex subunit 1 middle" evidence="5">
    <location>
        <begin position="401"/>
        <end position="454"/>
    </location>
</feature>
<dbReference type="GO" id="GO:0007091">
    <property type="term" value="P:metaphase/anaphase transition of mitotic cell cycle"/>
    <property type="evidence" value="ECO:0007669"/>
    <property type="project" value="TreeGrafter"/>
</dbReference>
<reference evidence="6 7" key="1">
    <citation type="journal article" date="2010" name="Plant Cell">
        <title>The Chlorella variabilis NC64A genome reveals adaptation to photosymbiosis, coevolution with viruses, and cryptic sex.</title>
        <authorList>
            <person name="Blanc G."/>
            <person name="Duncan G."/>
            <person name="Agarkova I."/>
            <person name="Borodovsky M."/>
            <person name="Gurnon J."/>
            <person name="Kuo A."/>
            <person name="Lindquist E."/>
            <person name="Lucas S."/>
            <person name="Pangilinan J."/>
            <person name="Polle J."/>
            <person name="Salamov A."/>
            <person name="Terry A."/>
            <person name="Yamada T."/>
            <person name="Dunigan D.D."/>
            <person name="Grigoriev I.V."/>
            <person name="Claverie J.M."/>
            <person name="Van Etten J.L."/>
        </authorList>
    </citation>
    <scope>NUCLEOTIDE SEQUENCE [LARGE SCALE GENOMIC DNA]</scope>
    <source>
        <strain evidence="6 7">NC64A</strain>
    </source>
</reference>
<proteinExistence type="predicted"/>
<evidence type="ECO:0000256" key="3">
    <source>
        <dbReference type="ARBA" id="ARBA00023306"/>
    </source>
</evidence>
<dbReference type="GeneID" id="17354008"/>
<evidence type="ECO:0000256" key="1">
    <source>
        <dbReference type="ARBA" id="ARBA00022618"/>
    </source>
</evidence>
<gene>
    <name evidence="6" type="ORF">CHLNCDRAFT_135251</name>
</gene>
<keyword evidence="2" id="KW-0498">Mitosis</keyword>
<dbReference type="KEGG" id="cvr:CHLNCDRAFT_135251"/>
<dbReference type="Pfam" id="PF20518">
    <property type="entry name" value="Apc1_MidN"/>
    <property type="match status" value="1"/>
</dbReference>
<dbReference type="eggNOG" id="KOG1858">
    <property type="taxonomic scope" value="Eukaryota"/>
</dbReference>
<evidence type="ECO:0000256" key="4">
    <source>
        <dbReference type="SAM" id="MobiDB-lite"/>
    </source>
</evidence>
<dbReference type="EMBL" id="GL433847">
    <property type="protein sequence ID" value="EFN54661.1"/>
    <property type="molecule type" value="Genomic_DNA"/>
</dbReference>
<protein>
    <recommendedName>
        <fullName evidence="5">Anaphase-promoting complex subunit 1 middle domain-containing protein</fullName>
    </recommendedName>
</protein>
<dbReference type="RefSeq" id="XP_005846763.1">
    <property type="nucleotide sequence ID" value="XM_005846701.1"/>
</dbReference>
<organism evidence="7">
    <name type="scientific">Chlorella variabilis</name>
    <name type="common">Green alga</name>
    <dbReference type="NCBI Taxonomy" id="554065"/>
    <lineage>
        <taxon>Eukaryota</taxon>
        <taxon>Viridiplantae</taxon>
        <taxon>Chlorophyta</taxon>
        <taxon>core chlorophytes</taxon>
        <taxon>Trebouxiophyceae</taxon>
        <taxon>Chlorellales</taxon>
        <taxon>Chlorellaceae</taxon>
        <taxon>Chlorella clade</taxon>
        <taxon>Chlorella</taxon>
    </lineage>
</organism>
<dbReference type="AlphaFoldDB" id="E1ZHT8"/>
<evidence type="ECO:0000313" key="6">
    <source>
        <dbReference type="EMBL" id="EFN54661.1"/>
    </source>
</evidence>
<feature type="compositionally biased region" description="Polar residues" evidence="4">
    <location>
        <begin position="187"/>
        <end position="196"/>
    </location>
</feature>
<dbReference type="GO" id="GO:0031145">
    <property type="term" value="P:anaphase-promoting complex-dependent catabolic process"/>
    <property type="evidence" value="ECO:0007669"/>
    <property type="project" value="TreeGrafter"/>
</dbReference>
<dbReference type="PANTHER" id="PTHR12827:SF3">
    <property type="entry name" value="ANAPHASE-PROMOTING COMPLEX SUBUNIT 1"/>
    <property type="match status" value="1"/>
</dbReference>
<dbReference type="PANTHER" id="PTHR12827">
    <property type="entry name" value="MEIOTIC CHECKPOINT REGULATOR TSG24 FAMILY MEMBER"/>
    <property type="match status" value="1"/>
</dbReference>
<accession>E1ZHT8</accession>
<dbReference type="OrthoDB" id="1293800at2759"/>
<sequence length="460" mass="47918">MAFQPVPRSGVTPVLGGGAGGSSARLLLPSQELPITFSLLWEQQVDAGVGSEPLEGHLATDGSGDLLLCLLSIKAQRLTALRLPLPAAAAAVRLSAGKRVEVAFSMPAVAAAAVTAALQCHRQAGAQSGVSARDLLVLQPNGRLALFVGSRHLCTVGLPGDSGPAAVYVQLLRLGGTGGGKGEEQQLPANHSQLSGTKRPASAAEVRSGDSDGDEGEGDPMLVSPAPRPVSARTAAGRAFGDLLPDVRSLADALEPPPAVNAVGNRVTLMLEGGSSMRVSLPFAPTGPLAKAALEALHAALPGEAWWALYSRWLSTEVYEDCKMTVLRWQLLPVLGHVLLQGHRDASSINIVPMLVQQRVACVQRSIDLMAAYSLLGDAAASISASFSLEATQAADLLVVTAHRIVRLLVHQHWTLADLDSLPWGVALPLRQAIQHCRSNPPTDWPQEAYVLIGVSGAGS</sequence>
<feature type="region of interest" description="Disordered" evidence="4">
    <location>
        <begin position="179"/>
        <end position="229"/>
    </location>
</feature>
<keyword evidence="3" id="KW-0131">Cell cycle</keyword>
<keyword evidence="1" id="KW-0132">Cell division</keyword>
<dbReference type="InParanoid" id="E1ZHT8"/>
<keyword evidence="7" id="KW-1185">Reference proteome</keyword>
<dbReference type="GO" id="GO:0051301">
    <property type="term" value="P:cell division"/>
    <property type="evidence" value="ECO:0007669"/>
    <property type="project" value="UniProtKB-KW"/>
</dbReference>
<dbReference type="InterPro" id="IPR024990">
    <property type="entry name" value="Apc1"/>
</dbReference>
<dbReference type="GO" id="GO:0060090">
    <property type="term" value="F:molecular adaptor activity"/>
    <property type="evidence" value="ECO:0007669"/>
    <property type="project" value="TreeGrafter"/>
</dbReference>
<dbReference type="STRING" id="554065.E1ZHT8"/>